<keyword evidence="3" id="KW-0547">Nucleotide-binding</keyword>
<evidence type="ECO:0000256" key="1">
    <source>
        <dbReference type="ARBA" id="ARBA00022527"/>
    </source>
</evidence>
<comment type="caution">
    <text evidence="8">The sequence shown here is derived from an EMBL/GenBank/DDBJ whole genome shotgun (WGS) entry which is preliminary data.</text>
</comment>
<evidence type="ECO:0000256" key="2">
    <source>
        <dbReference type="ARBA" id="ARBA00022679"/>
    </source>
</evidence>
<accession>A0AAV5WYS3</accession>
<evidence type="ECO:0000256" key="4">
    <source>
        <dbReference type="ARBA" id="ARBA00022777"/>
    </source>
</evidence>
<dbReference type="PANTHER" id="PTHR45646">
    <property type="entry name" value="SERINE/THREONINE-PROTEIN KINASE DOA-RELATED"/>
    <property type="match status" value="1"/>
</dbReference>
<dbReference type="GO" id="GO:0004674">
    <property type="term" value="F:protein serine/threonine kinase activity"/>
    <property type="evidence" value="ECO:0007669"/>
    <property type="project" value="UniProtKB-KW"/>
</dbReference>
<keyword evidence="4" id="KW-0418">Kinase</keyword>
<dbReference type="InterPro" id="IPR000719">
    <property type="entry name" value="Prot_kinase_dom"/>
</dbReference>
<keyword evidence="2" id="KW-0808">Transferase</keyword>
<evidence type="ECO:0000313" key="8">
    <source>
        <dbReference type="EMBL" id="GMT35398.1"/>
    </source>
</evidence>
<sequence>QFHPLSLDALNELRMYNYLYQKPDFTKIPLVHEFFRIFHNGIPYVCVAMEILGPTIYKVVRFCDPLEIPFASHVKRNILEGLRYLHEVIGVAHLDISPSNIVFRGNFTVERGCVPLSADIRIIDFNASEQIDRIDGRLRFIQSYRAPEVIL</sequence>
<organism evidence="8 9">
    <name type="scientific">Pristionchus fissidentatus</name>
    <dbReference type="NCBI Taxonomy" id="1538716"/>
    <lineage>
        <taxon>Eukaryota</taxon>
        <taxon>Metazoa</taxon>
        <taxon>Ecdysozoa</taxon>
        <taxon>Nematoda</taxon>
        <taxon>Chromadorea</taxon>
        <taxon>Rhabditida</taxon>
        <taxon>Rhabditina</taxon>
        <taxon>Diplogasteromorpha</taxon>
        <taxon>Diplogasteroidea</taxon>
        <taxon>Neodiplogasteridae</taxon>
        <taxon>Pristionchus</taxon>
    </lineage>
</organism>
<dbReference type="PANTHER" id="PTHR45646:SF11">
    <property type="entry name" value="SERINE_THREONINE-PROTEIN KINASE DOA"/>
    <property type="match status" value="1"/>
</dbReference>
<evidence type="ECO:0000259" key="7">
    <source>
        <dbReference type="PROSITE" id="PS50011"/>
    </source>
</evidence>
<dbReference type="InterPro" id="IPR011009">
    <property type="entry name" value="Kinase-like_dom_sf"/>
</dbReference>
<dbReference type="Gene3D" id="1.10.510.10">
    <property type="entry name" value="Transferase(Phosphotransferase) domain 1"/>
    <property type="match status" value="1"/>
</dbReference>
<feature type="non-terminal residue" evidence="8">
    <location>
        <position position="1"/>
    </location>
</feature>
<dbReference type="Proteomes" id="UP001432322">
    <property type="component" value="Unassembled WGS sequence"/>
</dbReference>
<dbReference type="GO" id="GO:0005634">
    <property type="term" value="C:nucleus"/>
    <property type="evidence" value="ECO:0007669"/>
    <property type="project" value="TreeGrafter"/>
</dbReference>
<gene>
    <name evidence="8" type="ORF">PFISCL1PPCAC_26695</name>
</gene>
<dbReference type="Gene3D" id="3.30.200.20">
    <property type="entry name" value="Phosphorylase Kinase, domain 1"/>
    <property type="match status" value="1"/>
</dbReference>
<dbReference type="EMBL" id="BTSY01000007">
    <property type="protein sequence ID" value="GMT35398.1"/>
    <property type="molecule type" value="Genomic_DNA"/>
</dbReference>
<dbReference type="GO" id="GO:0005524">
    <property type="term" value="F:ATP binding"/>
    <property type="evidence" value="ECO:0007669"/>
    <property type="project" value="UniProtKB-KW"/>
</dbReference>
<keyword evidence="9" id="KW-1185">Reference proteome</keyword>
<feature type="domain" description="Protein kinase" evidence="7">
    <location>
        <begin position="1"/>
        <end position="151"/>
    </location>
</feature>
<keyword evidence="5" id="KW-0067">ATP-binding</keyword>
<comment type="similarity">
    <text evidence="6">Belongs to the protein kinase superfamily. CMGC Ser/Thr protein kinase family. Lammer subfamily.</text>
</comment>
<evidence type="ECO:0000256" key="5">
    <source>
        <dbReference type="ARBA" id="ARBA00022840"/>
    </source>
</evidence>
<dbReference type="SUPFAM" id="SSF56112">
    <property type="entry name" value="Protein kinase-like (PK-like)"/>
    <property type="match status" value="1"/>
</dbReference>
<evidence type="ECO:0000313" key="9">
    <source>
        <dbReference type="Proteomes" id="UP001432322"/>
    </source>
</evidence>
<dbReference type="AlphaFoldDB" id="A0AAV5WYS3"/>
<name>A0AAV5WYS3_9BILA</name>
<keyword evidence="1" id="KW-0723">Serine/threonine-protein kinase</keyword>
<dbReference type="Pfam" id="PF00069">
    <property type="entry name" value="Pkinase"/>
    <property type="match status" value="1"/>
</dbReference>
<proteinExistence type="inferred from homology"/>
<reference evidence="8" key="1">
    <citation type="submission" date="2023-10" db="EMBL/GenBank/DDBJ databases">
        <title>Genome assembly of Pristionchus species.</title>
        <authorList>
            <person name="Yoshida K."/>
            <person name="Sommer R.J."/>
        </authorList>
    </citation>
    <scope>NUCLEOTIDE SEQUENCE</scope>
    <source>
        <strain evidence="8">RS5133</strain>
    </source>
</reference>
<evidence type="ECO:0000256" key="3">
    <source>
        <dbReference type="ARBA" id="ARBA00022741"/>
    </source>
</evidence>
<feature type="non-terminal residue" evidence="8">
    <location>
        <position position="151"/>
    </location>
</feature>
<protein>
    <recommendedName>
        <fullName evidence="7">Protein kinase domain-containing protein</fullName>
    </recommendedName>
</protein>
<dbReference type="PROSITE" id="PS50011">
    <property type="entry name" value="PROTEIN_KINASE_DOM"/>
    <property type="match status" value="1"/>
</dbReference>
<evidence type="ECO:0000256" key="6">
    <source>
        <dbReference type="ARBA" id="ARBA00037966"/>
    </source>
</evidence>
<dbReference type="InterPro" id="IPR051175">
    <property type="entry name" value="CLK_kinases"/>
</dbReference>